<feature type="DNA-binding region" description="H-T-H motif" evidence="2">
    <location>
        <begin position="47"/>
        <end position="66"/>
    </location>
</feature>
<proteinExistence type="predicted"/>
<evidence type="ECO:0000313" key="5">
    <source>
        <dbReference type="Proteomes" id="UP000294200"/>
    </source>
</evidence>
<dbReference type="EMBL" id="MWML01000124">
    <property type="protein sequence ID" value="TCG06143.1"/>
    <property type="molecule type" value="Genomic_DNA"/>
</dbReference>
<dbReference type="Gene3D" id="1.10.357.10">
    <property type="entry name" value="Tetracycline Repressor, domain 2"/>
    <property type="match status" value="1"/>
</dbReference>
<evidence type="ECO:0000256" key="2">
    <source>
        <dbReference type="PROSITE-ProRule" id="PRU00335"/>
    </source>
</evidence>
<keyword evidence="5" id="KW-1185">Reference proteome</keyword>
<gene>
    <name evidence="4" type="ORF">BZM27_28515</name>
</gene>
<dbReference type="PROSITE" id="PS50977">
    <property type="entry name" value="HTH_TETR_2"/>
    <property type="match status" value="1"/>
</dbReference>
<keyword evidence="1 2" id="KW-0238">DNA-binding</keyword>
<accession>A0A4R0X7E3</accession>
<dbReference type="InterPro" id="IPR001647">
    <property type="entry name" value="HTH_TetR"/>
</dbReference>
<feature type="domain" description="HTH tetR-type" evidence="3">
    <location>
        <begin position="24"/>
        <end position="84"/>
    </location>
</feature>
<evidence type="ECO:0000313" key="4">
    <source>
        <dbReference type="EMBL" id="TCG06143.1"/>
    </source>
</evidence>
<dbReference type="InterPro" id="IPR050109">
    <property type="entry name" value="HTH-type_TetR-like_transc_reg"/>
</dbReference>
<evidence type="ECO:0000259" key="3">
    <source>
        <dbReference type="PROSITE" id="PS50977"/>
    </source>
</evidence>
<name>A0A4R0X7E3_9BURK</name>
<dbReference type="Proteomes" id="UP000294200">
    <property type="component" value="Unassembled WGS sequence"/>
</dbReference>
<dbReference type="SUPFAM" id="SSF46689">
    <property type="entry name" value="Homeodomain-like"/>
    <property type="match status" value="1"/>
</dbReference>
<organism evidence="4 5">
    <name type="scientific">Paraburkholderia steynii</name>
    <dbReference type="NCBI Taxonomy" id="1245441"/>
    <lineage>
        <taxon>Bacteria</taxon>
        <taxon>Pseudomonadati</taxon>
        <taxon>Pseudomonadota</taxon>
        <taxon>Betaproteobacteria</taxon>
        <taxon>Burkholderiales</taxon>
        <taxon>Burkholderiaceae</taxon>
        <taxon>Paraburkholderia</taxon>
    </lineage>
</organism>
<evidence type="ECO:0000256" key="1">
    <source>
        <dbReference type="ARBA" id="ARBA00023125"/>
    </source>
</evidence>
<protein>
    <recommendedName>
        <fullName evidence="3">HTH tetR-type domain-containing protein</fullName>
    </recommendedName>
</protein>
<dbReference type="PANTHER" id="PTHR30055:SF239">
    <property type="entry name" value="TRANSCRIPTIONAL REGULATORY PROTEIN"/>
    <property type="match status" value="1"/>
</dbReference>
<dbReference type="AlphaFoldDB" id="A0A4R0X7E3"/>
<dbReference type="GO" id="GO:0003700">
    <property type="term" value="F:DNA-binding transcription factor activity"/>
    <property type="evidence" value="ECO:0007669"/>
    <property type="project" value="TreeGrafter"/>
</dbReference>
<dbReference type="GO" id="GO:0000976">
    <property type="term" value="F:transcription cis-regulatory region binding"/>
    <property type="evidence" value="ECO:0007669"/>
    <property type="project" value="TreeGrafter"/>
</dbReference>
<comment type="caution">
    <text evidence="4">The sequence shown here is derived from an EMBL/GenBank/DDBJ whole genome shotgun (WGS) entry which is preliminary data.</text>
</comment>
<sequence>MPQEPVVQKAGKATRRMTKAARPVVDREVWLDAARAILIEQGVDAVKVEPLAAMLEISRSSFYWHFKNRQDLLDGLIEYWMEVNDRALRELVAPHESDPTEREQLAISRLRQLVNLFIDERQFSSEFDMAMRAWARQDAAVAKEVARIDRQRIAHLQKIFLDMGHTKTDSLIRAKILYFHQLGYYLTGIKESDEVRKRVAPRYLEVLSGIKL</sequence>
<dbReference type="PANTHER" id="PTHR30055">
    <property type="entry name" value="HTH-TYPE TRANSCRIPTIONAL REGULATOR RUTR"/>
    <property type="match status" value="1"/>
</dbReference>
<dbReference type="InterPro" id="IPR009057">
    <property type="entry name" value="Homeodomain-like_sf"/>
</dbReference>
<reference evidence="4 5" key="1">
    <citation type="submission" date="2017-02" db="EMBL/GenBank/DDBJ databases">
        <title>Paraburkholderia sophoroidis sp. nov. and Paraburkholderia steynii sp. nov. rhizobial symbionts of the fynbos legume Hypocalyptus sophoroides.</title>
        <authorList>
            <person name="Steenkamp E.T."/>
            <person name="Beukes C.W."/>
            <person name="Van Zyl E."/>
            <person name="Avontuur J."/>
            <person name="Chan W.Y."/>
            <person name="Hassen A."/>
            <person name="Palmer M."/>
            <person name="Mthombeni L."/>
            <person name="Phalane F."/>
            <person name="Sereme K."/>
            <person name="Venter S.N."/>
        </authorList>
    </citation>
    <scope>NUCLEOTIDE SEQUENCE [LARGE SCALE GENOMIC DNA]</scope>
    <source>
        <strain evidence="4 5">HC1.1ba</strain>
    </source>
</reference>
<dbReference type="PRINTS" id="PR00455">
    <property type="entry name" value="HTHTETR"/>
</dbReference>
<dbReference type="Pfam" id="PF00440">
    <property type="entry name" value="TetR_N"/>
    <property type="match status" value="1"/>
</dbReference>